<dbReference type="PANTHER" id="PTHR23501:SF197">
    <property type="entry name" value="COMD"/>
    <property type="match status" value="1"/>
</dbReference>
<feature type="transmembrane region" description="Helical" evidence="8">
    <location>
        <begin position="364"/>
        <end position="388"/>
    </location>
</feature>
<feature type="transmembrane region" description="Helical" evidence="8">
    <location>
        <begin position="56"/>
        <end position="76"/>
    </location>
</feature>
<dbReference type="GO" id="GO:0022857">
    <property type="term" value="F:transmembrane transporter activity"/>
    <property type="evidence" value="ECO:0007669"/>
    <property type="project" value="InterPro"/>
</dbReference>
<evidence type="ECO:0000313" key="11">
    <source>
        <dbReference type="Proteomes" id="UP000619486"/>
    </source>
</evidence>
<evidence type="ECO:0000256" key="4">
    <source>
        <dbReference type="ARBA" id="ARBA00022475"/>
    </source>
</evidence>
<dbReference type="InterPro" id="IPR020846">
    <property type="entry name" value="MFS_dom"/>
</dbReference>
<reference evidence="10" key="2">
    <citation type="submission" date="2020-09" db="EMBL/GenBank/DDBJ databases">
        <authorList>
            <person name="Sun Q."/>
            <person name="Ohkuma M."/>
        </authorList>
    </citation>
    <scope>NUCLEOTIDE SEQUENCE</scope>
    <source>
        <strain evidence="10">JCM 3172</strain>
    </source>
</reference>
<reference evidence="10" key="1">
    <citation type="journal article" date="2014" name="Int. J. Syst. Evol. Microbiol.">
        <title>Complete genome sequence of Corynebacterium casei LMG S-19264T (=DSM 44701T), isolated from a smear-ripened cheese.</title>
        <authorList>
            <consortium name="US DOE Joint Genome Institute (JGI-PGF)"/>
            <person name="Walter F."/>
            <person name="Albersmeier A."/>
            <person name="Kalinowski J."/>
            <person name="Ruckert C."/>
        </authorList>
    </citation>
    <scope>NUCLEOTIDE SEQUENCE</scope>
    <source>
        <strain evidence="10">JCM 3172</strain>
    </source>
</reference>
<keyword evidence="3" id="KW-0813">Transport</keyword>
<dbReference type="EMBL" id="BMQQ01000018">
    <property type="protein sequence ID" value="GGT46243.1"/>
    <property type="molecule type" value="Genomic_DNA"/>
</dbReference>
<evidence type="ECO:0000256" key="2">
    <source>
        <dbReference type="ARBA" id="ARBA00007520"/>
    </source>
</evidence>
<dbReference type="InterPro" id="IPR036259">
    <property type="entry name" value="MFS_trans_sf"/>
</dbReference>
<sequence length="471" mass="49184">MSADDTLTSTPPSPTRQGTTVLMIPLMLVLFVTNLDQTSVAVALPSIGADLRATAGVSWVVTAYLLTSAVTTLIFGKLGDMYGRKRMLQIGIAAFLLGSLLCSVANSLTMLVLSRALQGVGGLTSLVMAITGDLVPARRRATYQAATVAVSLLALIAGPLLGGVFAQGLSWRWIFYINLPIGVVALLAIGALLHLPDRSTEERVDLPGALAVTVFTTAVLLVTTWGGHAHPWSSPLILGLTTLSVIALAGYLRIESRATAPITPLHLFRSGAFTSASVQYLIATLVLFVAMLYVPMFLQSAQHKSAVTAGLFIIPLLAGLVVATMISGPLITKTGRYKPYPVIGATLAGAAMFCVSRADQHTSPLALIVPLALAGAGLGLVIQVCLLAGQNAVDSRHLGAATSTLIFFRSMGGAFGSALFGALLTARLPHGSPTPDDSSHAFQQVFLWTVPCMAVALALALLAREKPLAER</sequence>
<keyword evidence="7 8" id="KW-0472">Membrane</keyword>
<feature type="transmembrane region" description="Helical" evidence="8">
    <location>
        <begin position="232"/>
        <end position="252"/>
    </location>
</feature>
<dbReference type="SUPFAM" id="SSF103473">
    <property type="entry name" value="MFS general substrate transporter"/>
    <property type="match status" value="1"/>
</dbReference>
<dbReference type="PROSITE" id="PS50850">
    <property type="entry name" value="MFS"/>
    <property type="match status" value="1"/>
</dbReference>
<dbReference type="RefSeq" id="WP_229833142.1">
    <property type="nucleotide sequence ID" value="NZ_BMQQ01000018.1"/>
</dbReference>
<dbReference type="InterPro" id="IPR011701">
    <property type="entry name" value="MFS"/>
</dbReference>
<dbReference type="Pfam" id="PF07690">
    <property type="entry name" value="MFS_1"/>
    <property type="match status" value="1"/>
</dbReference>
<evidence type="ECO:0000256" key="8">
    <source>
        <dbReference type="SAM" id="Phobius"/>
    </source>
</evidence>
<evidence type="ECO:0000256" key="7">
    <source>
        <dbReference type="ARBA" id="ARBA00023136"/>
    </source>
</evidence>
<protein>
    <recommendedName>
        <fullName evidence="9">Major facilitator superfamily (MFS) profile domain-containing protein</fullName>
    </recommendedName>
</protein>
<proteinExistence type="inferred from homology"/>
<dbReference type="PANTHER" id="PTHR23501">
    <property type="entry name" value="MAJOR FACILITATOR SUPERFAMILY"/>
    <property type="match status" value="1"/>
</dbReference>
<keyword evidence="4" id="KW-1003">Cell membrane</keyword>
<keyword evidence="11" id="KW-1185">Reference proteome</keyword>
<feature type="transmembrane region" description="Helical" evidence="8">
    <location>
        <begin position="21"/>
        <end position="44"/>
    </location>
</feature>
<comment type="similarity">
    <text evidence="2">Belongs to the major facilitator superfamily. TCR/Tet family.</text>
</comment>
<dbReference type="Proteomes" id="UP000619486">
    <property type="component" value="Unassembled WGS sequence"/>
</dbReference>
<accession>A0A918LTA3</accession>
<feature type="transmembrane region" description="Helical" evidence="8">
    <location>
        <begin position="88"/>
        <end position="110"/>
    </location>
</feature>
<dbReference type="CDD" id="cd17502">
    <property type="entry name" value="MFS_Azr1_MDR_like"/>
    <property type="match status" value="1"/>
</dbReference>
<name>A0A918LTA3_9ACTN</name>
<evidence type="ECO:0000256" key="3">
    <source>
        <dbReference type="ARBA" id="ARBA00022448"/>
    </source>
</evidence>
<comment type="caution">
    <text evidence="10">The sequence shown here is derived from an EMBL/GenBank/DDBJ whole genome shotgun (WGS) entry which is preliminary data.</text>
</comment>
<feature type="domain" description="Major facilitator superfamily (MFS) profile" evidence="9">
    <location>
        <begin position="22"/>
        <end position="468"/>
    </location>
</feature>
<evidence type="ECO:0000313" key="10">
    <source>
        <dbReference type="EMBL" id="GGT46243.1"/>
    </source>
</evidence>
<feature type="transmembrane region" description="Helical" evidence="8">
    <location>
        <begin position="207"/>
        <end position="226"/>
    </location>
</feature>
<feature type="transmembrane region" description="Helical" evidence="8">
    <location>
        <begin position="306"/>
        <end position="328"/>
    </location>
</feature>
<keyword evidence="5 8" id="KW-0812">Transmembrane</keyword>
<evidence type="ECO:0000256" key="1">
    <source>
        <dbReference type="ARBA" id="ARBA00004651"/>
    </source>
</evidence>
<feature type="transmembrane region" description="Helical" evidence="8">
    <location>
        <begin position="273"/>
        <end position="294"/>
    </location>
</feature>
<feature type="transmembrane region" description="Helical" evidence="8">
    <location>
        <begin position="445"/>
        <end position="463"/>
    </location>
</feature>
<evidence type="ECO:0000256" key="5">
    <source>
        <dbReference type="ARBA" id="ARBA00022692"/>
    </source>
</evidence>
<dbReference type="Gene3D" id="1.20.1250.20">
    <property type="entry name" value="MFS general substrate transporter like domains"/>
    <property type="match status" value="1"/>
</dbReference>
<dbReference type="Gene3D" id="1.20.1720.10">
    <property type="entry name" value="Multidrug resistance protein D"/>
    <property type="match status" value="1"/>
</dbReference>
<feature type="transmembrane region" description="Helical" evidence="8">
    <location>
        <begin position="340"/>
        <end position="358"/>
    </location>
</feature>
<comment type="subcellular location">
    <subcellularLocation>
        <location evidence="1">Cell membrane</location>
        <topology evidence="1">Multi-pass membrane protein</topology>
    </subcellularLocation>
</comment>
<feature type="transmembrane region" description="Helical" evidence="8">
    <location>
        <begin position="147"/>
        <end position="167"/>
    </location>
</feature>
<dbReference type="AlphaFoldDB" id="A0A918LTA3"/>
<evidence type="ECO:0000259" key="9">
    <source>
        <dbReference type="PROSITE" id="PS50850"/>
    </source>
</evidence>
<feature type="transmembrane region" description="Helical" evidence="8">
    <location>
        <begin position="173"/>
        <end position="195"/>
    </location>
</feature>
<evidence type="ECO:0000256" key="6">
    <source>
        <dbReference type="ARBA" id="ARBA00022989"/>
    </source>
</evidence>
<feature type="transmembrane region" description="Helical" evidence="8">
    <location>
        <begin position="400"/>
        <end position="425"/>
    </location>
</feature>
<keyword evidence="6 8" id="KW-1133">Transmembrane helix</keyword>
<gene>
    <name evidence="10" type="ORF">GCM10014713_45260</name>
</gene>
<dbReference type="GO" id="GO:0005886">
    <property type="term" value="C:plasma membrane"/>
    <property type="evidence" value="ECO:0007669"/>
    <property type="project" value="UniProtKB-SubCell"/>
</dbReference>
<organism evidence="10 11">
    <name type="scientific">Streptomyces purpureus</name>
    <dbReference type="NCBI Taxonomy" id="1951"/>
    <lineage>
        <taxon>Bacteria</taxon>
        <taxon>Bacillati</taxon>
        <taxon>Actinomycetota</taxon>
        <taxon>Actinomycetes</taxon>
        <taxon>Kitasatosporales</taxon>
        <taxon>Streptomycetaceae</taxon>
        <taxon>Streptomyces</taxon>
    </lineage>
</organism>
<dbReference type="FunFam" id="1.20.1720.10:FF:000004">
    <property type="entry name" value="EmrB/QacA family drug resistance transporter"/>
    <property type="match status" value="1"/>
</dbReference>